<dbReference type="EMBL" id="QKYT01000215">
    <property type="protein sequence ID" value="RIA89555.1"/>
    <property type="molecule type" value="Genomic_DNA"/>
</dbReference>
<protein>
    <recommendedName>
        <fullName evidence="3">F-box domain-containing protein</fullName>
    </recommendedName>
</protein>
<organism evidence="1 2">
    <name type="scientific">Glomus cerebriforme</name>
    <dbReference type="NCBI Taxonomy" id="658196"/>
    <lineage>
        <taxon>Eukaryota</taxon>
        <taxon>Fungi</taxon>
        <taxon>Fungi incertae sedis</taxon>
        <taxon>Mucoromycota</taxon>
        <taxon>Glomeromycotina</taxon>
        <taxon>Glomeromycetes</taxon>
        <taxon>Glomerales</taxon>
        <taxon>Glomeraceae</taxon>
        <taxon>Glomus</taxon>
    </lineage>
</organism>
<gene>
    <name evidence="1" type="ORF">C1645_824669</name>
</gene>
<accession>A0A397SZZ3</accession>
<dbReference type="InterPro" id="IPR036047">
    <property type="entry name" value="F-box-like_dom_sf"/>
</dbReference>
<dbReference type="Proteomes" id="UP000265703">
    <property type="component" value="Unassembled WGS sequence"/>
</dbReference>
<dbReference type="Gene3D" id="3.80.10.10">
    <property type="entry name" value="Ribonuclease Inhibitor"/>
    <property type="match status" value="1"/>
</dbReference>
<dbReference type="OrthoDB" id="2334625at2759"/>
<sequence length="494" mass="58313">MTSQLSADCLNEIFEYLEIDKITLRSCLLVNRLWCQVAVRILWRDVWSFHYNLLYYCPYRTHVPLAILSTLISCLPEESKNLLHNNGIIIQTPTSNSPLFNYASFCKILSIRKIDLIIQHVLENQQYIRSLNYNKYLISQELFKMFMKQISSLKFLNYDLGYSKTVQKIPFTYFPGAKECLMDLTIFSCNSDIRSEFFYQLSQICHNIKTLTITFKKKVSNGLKELISLQNNLKNLKLLSYEEKDWMDIIPALKNHNNTLTKLHLHSIKDNLPLSFISSFLNLQEIKFSFYDGSNFEDFKNLQFSFFPNLKILKIPCQCPKPEYVIKFLENNGKNLKEFYTDEKNNNLSFSIAKFCPNLKKLFILFNNDELNILKNIFNNCQYLESINIWCGINFLNEKEMLKIVAIHSPKNFYELKIFNDSQSELIPEDLENFFICWDNRIPKKSLSIIITYEKNSLCTNEENMKIIEKYKNLGIIKKFDIIEDDDDEEESII</sequence>
<dbReference type="SUPFAM" id="SSF81383">
    <property type="entry name" value="F-box domain"/>
    <property type="match status" value="1"/>
</dbReference>
<dbReference type="AlphaFoldDB" id="A0A397SZZ3"/>
<dbReference type="SUPFAM" id="SSF52047">
    <property type="entry name" value="RNI-like"/>
    <property type="match status" value="1"/>
</dbReference>
<name>A0A397SZZ3_9GLOM</name>
<proteinExistence type="predicted"/>
<evidence type="ECO:0000313" key="2">
    <source>
        <dbReference type="Proteomes" id="UP000265703"/>
    </source>
</evidence>
<dbReference type="InterPro" id="IPR032675">
    <property type="entry name" value="LRR_dom_sf"/>
</dbReference>
<reference evidence="1 2" key="1">
    <citation type="submission" date="2018-06" db="EMBL/GenBank/DDBJ databases">
        <title>Comparative genomics reveals the genomic features of Rhizophagus irregularis, R. cerebriforme, R. diaphanum and Gigaspora rosea, and their symbiotic lifestyle signature.</title>
        <authorList>
            <person name="Morin E."/>
            <person name="San Clemente H."/>
            <person name="Chen E.C.H."/>
            <person name="De La Providencia I."/>
            <person name="Hainaut M."/>
            <person name="Kuo A."/>
            <person name="Kohler A."/>
            <person name="Murat C."/>
            <person name="Tang N."/>
            <person name="Roy S."/>
            <person name="Loubradou J."/>
            <person name="Henrissat B."/>
            <person name="Grigoriev I.V."/>
            <person name="Corradi N."/>
            <person name="Roux C."/>
            <person name="Martin F.M."/>
        </authorList>
    </citation>
    <scope>NUCLEOTIDE SEQUENCE [LARGE SCALE GENOMIC DNA]</scope>
    <source>
        <strain evidence="1 2">DAOM 227022</strain>
    </source>
</reference>
<keyword evidence="2" id="KW-1185">Reference proteome</keyword>
<comment type="caution">
    <text evidence="1">The sequence shown here is derived from an EMBL/GenBank/DDBJ whole genome shotgun (WGS) entry which is preliminary data.</text>
</comment>
<evidence type="ECO:0008006" key="3">
    <source>
        <dbReference type="Google" id="ProtNLM"/>
    </source>
</evidence>
<evidence type="ECO:0000313" key="1">
    <source>
        <dbReference type="EMBL" id="RIA89555.1"/>
    </source>
</evidence>